<feature type="region of interest" description="Disordered" evidence="1">
    <location>
        <begin position="166"/>
        <end position="204"/>
    </location>
</feature>
<dbReference type="InterPro" id="IPR041260">
    <property type="entry name" value="Sld7_C"/>
</dbReference>
<proteinExistence type="predicted"/>
<feature type="domain" description="Sld7 C-terminal" evidence="2">
    <location>
        <begin position="318"/>
        <end position="385"/>
    </location>
</feature>
<keyword evidence="4" id="KW-1185">Reference proteome</keyword>
<reference evidence="3" key="1">
    <citation type="journal article" date="2018" name="Genome Biol. Evol.">
        <title>Genomics and development of Lentinus tigrinus, a white-rot wood-decaying mushroom with dimorphic fruiting bodies.</title>
        <authorList>
            <person name="Wu B."/>
            <person name="Xu Z."/>
            <person name="Knudson A."/>
            <person name="Carlson A."/>
            <person name="Chen N."/>
            <person name="Kovaka S."/>
            <person name="LaButti K."/>
            <person name="Lipzen A."/>
            <person name="Pennachio C."/>
            <person name="Riley R."/>
            <person name="Schakwitz W."/>
            <person name="Umezawa K."/>
            <person name="Ohm R.A."/>
            <person name="Grigoriev I.V."/>
            <person name="Nagy L.G."/>
            <person name="Gibbons J."/>
            <person name="Hibbett D."/>
        </authorList>
    </citation>
    <scope>NUCLEOTIDE SEQUENCE [LARGE SCALE GENOMIC DNA]</scope>
    <source>
        <strain evidence="3">ALCF2SS1-6</strain>
    </source>
</reference>
<sequence>MDTPSKIAGPSHRLLYRGSLSLPDSHLLLDGLTFSVKLGDVHGSPALLNNTLALTLESLRGLPLHLIGPAKVKETWIDPPGDINVDIHPDAALTRIYFENMFCLTPIASGEERTEYGIRVSLTDNHDPDTPDLLIYGELRDTSPTGEAPVPSTSQAPPKTLHLLAARILPGPPPPSSFRLPRPDDPTPRRPPLTLGNKRTRDASGVPFDLSRAVTQSSKRAKLADAKGKGRDEEALRRAAVDTMLRIPKPQKMAPPSLNVKALGKEARVGVRKDKDVFKVPSVPSRVGLGRSTSETDVFGSLKDGPLEAVIDDAGIERENKTAVKRAVTKRLAEEGIEKAHPDFKNVFQMCYQGASFALRRRMAVGPLDSTLIAHFVDAHVRLYVCEAPS</sequence>
<name>A0A5C2SDY2_9APHY</name>
<dbReference type="OrthoDB" id="5599874at2759"/>
<accession>A0A5C2SDY2</accession>
<dbReference type="AlphaFoldDB" id="A0A5C2SDY2"/>
<evidence type="ECO:0000313" key="3">
    <source>
        <dbReference type="EMBL" id="RPD61468.1"/>
    </source>
</evidence>
<dbReference type="EMBL" id="ML122262">
    <property type="protein sequence ID" value="RPD61468.1"/>
    <property type="molecule type" value="Genomic_DNA"/>
</dbReference>
<evidence type="ECO:0000313" key="4">
    <source>
        <dbReference type="Proteomes" id="UP000313359"/>
    </source>
</evidence>
<evidence type="ECO:0000256" key="1">
    <source>
        <dbReference type="SAM" id="MobiDB-lite"/>
    </source>
</evidence>
<evidence type="ECO:0000259" key="2">
    <source>
        <dbReference type="Pfam" id="PF18596"/>
    </source>
</evidence>
<dbReference type="Pfam" id="PF18596">
    <property type="entry name" value="Sld7_C"/>
    <property type="match status" value="1"/>
</dbReference>
<organism evidence="3 4">
    <name type="scientific">Lentinus tigrinus ALCF2SS1-6</name>
    <dbReference type="NCBI Taxonomy" id="1328759"/>
    <lineage>
        <taxon>Eukaryota</taxon>
        <taxon>Fungi</taxon>
        <taxon>Dikarya</taxon>
        <taxon>Basidiomycota</taxon>
        <taxon>Agaricomycotina</taxon>
        <taxon>Agaricomycetes</taxon>
        <taxon>Polyporales</taxon>
        <taxon>Polyporaceae</taxon>
        <taxon>Lentinus</taxon>
    </lineage>
</organism>
<dbReference type="Proteomes" id="UP000313359">
    <property type="component" value="Unassembled WGS sequence"/>
</dbReference>
<gene>
    <name evidence="3" type="ORF">L227DRAFT_524677</name>
</gene>
<protein>
    <recommendedName>
        <fullName evidence="2">Sld7 C-terminal domain-containing protein</fullName>
    </recommendedName>
</protein>